<keyword evidence="2 9" id="KW-0548">Nucleotidyltransferase</keyword>
<evidence type="ECO:0000259" key="7">
    <source>
        <dbReference type="Pfam" id="PF03710"/>
    </source>
</evidence>
<keyword evidence="6" id="KW-0511">Multifunctional enzyme</keyword>
<gene>
    <name evidence="9" type="ORF">MNBD_DELTA01-75</name>
</gene>
<dbReference type="GO" id="GO:0008882">
    <property type="term" value="F:[glutamate-ammonia-ligase] adenylyltransferase activity"/>
    <property type="evidence" value="ECO:0007669"/>
    <property type="project" value="UniProtKB-EC"/>
</dbReference>
<dbReference type="InterPro" id="IPR023057">
    <property type="entry name" value="GlnE"/>
</dbReference>
<dbReference type="CDD" id="cd05401">
    <property type="entry name" value="NT_GlnE_GlnD_like"/>
    <property type="match status" value="2"/>
</dbReference>
<evidence type="ECO:0000256" key="4">
    <source>
        <dbReference type="ARBA" id="ARBA00022840"/>
    </source>
</evidence>
<dbReference type="GO" id="GO:0000820">
    <property type="term" value="P:regulation of glutamine family amino acid metabolic process"/>
    <property type="evidence" value="ECO:0007669"/>
    <property type="project" value="TreeGrafter"/>
</dbReference>
<dbReference type="InterPro" id="IPR005190">
    <property type="entry name" value="GlnE_rpt_dom"/>
</dbReference>
<dbReference type="NCBIfam" id="NF008292">
    <property type="entry name" value="PRK11072.1"/>
    <property type="match status" value="1"/>
</dbReference>
<dbReference type="GO" id="GO:0005829">
    <property type="term" value="C:cytosol"/>
    <property type="evidence" value="ECO:0007669"/>
    <property type="project" value="TreeGrafter"/>
</dbReference>
<dbReference type="SUPFAM" id="SSF81301">
    <property type="entry name" value="Nucleotidyltransferase"/>
    <property type="match status" value="2"/>
</dbReference>
<dbReference type="EMBL" id="UOEA01000014">
    <property type="protein sequence ID" value="VAV82362.1"/>
    <property type="molecule type" value="Genomic_DNA"/>
</dbReference>
<dbReference type="GO" id="GO:0016874">
    <property type="term" value="F:ligase activity"/>
    <property type="evidence" value="ECO:0007669"/>
    <property type="project" value="UniProtKB-KW"/>
</dbReference>
<reference evidence="9" key="1">
    <citation type="submission" date="2018-06" db="EMBL/GenBank/DDBJ databases">
        <authorList>
            <person name="Zhirakovskaya E."/>
        </authorList>
    </citation>
    <scope>NUCLEOTIDE SEQUENCE</scope>
</reference>
<protein>
    <submittedName>
        <fullName evidence="9">Glutamate-ammonia-ligase adenylyltransferase</fullName>
        <ecNumber evidence="9">2.7.7.42</ecNumber>
    </submittedName>
</protein>
<dbReference type="EC" id="2.7.7.42" evidence="9"/>
<dbReference type="Gene3D" id="3.30.460.10">
    <property type="entry name" value="Beta Polymerase, domain 2"/>
    <property type="match status" value="2"/>
</dbReference>
<evidence type="ECO:0000256" key="5">
    <source>
        <dbReference type="ARBA" id="ARBA00022842"/>
    </source>
</evidence>
<dbReference type="SUPFAM" id="SSF81593">
    <property type="entry name" value="Nucleotidyltransferase substrate binding subunit/domain"/>
    <property type="match status" value="2"/>
</dbReference>
<keyword evidence="4" id="KW-0067">ATP-binding</keyword>
<dbReference type="GO" id="GO:0005524">
    <property type="term" value="F:ATP binding"/>
    <property type="evidence" value="ECO:0007669"/>
    <property type="project" value="UniProtKB-KW"/>
</dbReference>
<dbReference type="Pfam" id="PF03710">
    <property type="entry name" value="GlnE"/>
    <property type="match status" value="2"/>
</dbReference>
<keyword evidence="3" id="KW-0547">Nucleotide-binding</keyword>
<evidence type="ECO:0000256" key="1">
    <source>
        <dbReference type="ARBA" id="ARBA00022679"/>
    </source>
</evidence>
<feature type="domain" description="PII-uridylyltransferase/Glutamine-synthetase adenylyltransferase" evidence="8">
    <location>
        <begin position="935"/>
        <end position="1088"/>
    </location>
</feature>
<evidence type="ECO:0000313" key="9">
    <source>
        <dbReference type="EMBL" id="VAV82362.1"/>
    </source>
</evidence>
<feature type="domain" description="Glutamate-ammonia ligase adenylyltransferase repeated" evidence="7">
    <location>
        <begin position="87"/>
        <end position="351"/>
    </location>
</feature>
<dbReference type="InterPro" id="IPR043519">
    <property type="entry name" value="NT_sf"/>
</dbReference>
<keyword evidence="5" id="KW-0460">Magnesium</keyword>
<keyword evidence="1 9" id="KW-0808">Transferase</keyword>
<dbReference type="Gene3D" id="1.20.120.1510">
    <property type="match status" value="1"/>
</dbReference>
<evidence type="ECO:0000256" key="6">
    <source>
        <dbReference type="ARBA" id="ARBA00023268"/>
    </source>
</evidence>
<feature type="domain" description="Glutamate-ammonia ligase adenylyltransferase repeated" evidence="7">
    <location>
        <begin position="661"/>
        <end position="906"/>
    </location>
</feature>
<sequence length="1101" mass="122895">MVQIKDILDKEEAGEVLEKMGFTGTKRIIKELQTLVKTPFCAYLDAITAQAACSPSAEDAVSGLAALAGVLSKETLEKFLKEKRNLARLITLCASSPYLTRFLINKPEWFSWLFFEGGLKQRAGEGKAGQSQDLLTEELRLWSSAASSFDEYSTIIRSFRNREYLRLGLRDLLHLGTMQEITAGLSDLAGACLEVAHSFCLDELITRHGEPVYTSEDGIEKTAGFSIIALGKLGGGELNFCSDIDLLYIYTTEKGESRGVEGRKKSALDLHTFFQKLGRQITKMISTVTEDGFVFRVDLDLRPEGRSGELVNSLRSAEVYYESWGRTWERSAMIKARPVAGSKELGKEFLKMIRPFVYRRSIDFTALEEIKTMKERIDIELLRRSPDAIDVKLGEGGIREIEFFCQALQLIYGGKDPEIRERSTMAAIDKLKDKDLLKGNEAGTLKKGYIYLRDLEHRIQIVEGRQSQAIPLGSVEVERLARMMGFKGAAGQTVKGPTGTGAAGTKQDKTKKTATELFQKSYIDTTARIYRIYKTLFYGAENELQKETPKEIYLLFSELKKEELKKGLPEEIYRTLEGLGFSPTQESLKKIKLLRDGPDYLRIPPSARAMREKIAPYLAAKAALAPDPDMALTNTERFLSTLGGRRILYALLGENPKLTALLIRVFGSSLYLSNALIERPENLEILLSSELSRPIKENFSSELAALLSSAELYEKKLDILRRYKNQEFFRIGVNDLQGRITTDEVSEQISRLAETILQSALTIAMEELRGKYGSPSNQDFFIIGMGKLGGRELIYGSDLDIFFAYAEDTGTDAAGTDAAGTGESTGPKVITDHEFFVRLAQRIISIISIKTSEGAAFEVDTRLRPSGSSGPLTISSTALLNYHRDKAQAWERQAALKARVVAGATGKGEEVIKELQGITAKRGLSPDDAQELLKIRARMEQEIAKEDKETLNIKLGSGGLVDIEFLSQALLMKSKTEKKAVKLKIPSTQAMLKELLDDKTLNNEQYQLLSESYGFYRLIETRLRIMQDNTDCTLYCANKGNNTSDKGQNKRAESTASLARRSGYSGKEAGVQLIKDYREKARQVRRIYLEIMKSLCEGGEK</sequence>
<dbReference type="PANTHER" id="PTHR30621:SF0">
    <property type="entry name" value="BIFUNCTIONAL GLUTAMINE SYNTHETASE ADENYLYLTRANSFERASE_ADENYLYL-REMOVING ENZYME"/>
    <property type="match status" value="1"/>
</dbReference>
<proteinExistence type="predicted"/>
<evidence type="ECO:0000256" key="2">
    <source>
        <dbReference type="ARBA" id="ARBA00022695"/>
    </source>
</evidence>
<keyword evidence="9" id="KW-0436">Ligase</keyword>
<name>A0A3B0QPY6_9ZZZZ</name>
<evidence type="ECO:0000256" key="3">
    <source>
        <dbReference type="ARBA" id="ARBA00022741"/>
    </source>
</evidence>
<dbReference type="AlphaFoldDB" id="A0A3B0QPY6"/>
<dbReference type="Gene3D" id="1.20.120.330">
    <property type="entry name" value="Nucleotidyltransferases domain 2"/>
    <property type="match status" value="2"/>
</dbReference>
<dbReference type="InterPro" id="IPR013546">
    <property type="entry name" value="PII_UdlTrfase/GS_AdlTrfase"/>
</dbReference>
<feature type="domain" description="PII-uridylyltransferase/Glutamine-synthetase adenylyltransferase" evidence="8">
    <location>
        <begin position="373"/>
        <end position="491"/>
    </location>
</feature>
<accession>A0A3B0QPY6</accession>
<dbReference type="Pfam" id="PF08335">
    <property type="entry name" value="GlnD_UR_UTase"/>
    <property type="match status" value="2"/>
</dbReference>
<dbReference type="PANTHER" id="PTHR30621">
    <property type="entry name" value="GLUTAMINE SYNTHETASE ADENYLYLTRANSFERASE"/>
    <property type="match status" value="1"/>
</dbReference>
<evidence type="ECO:0000259" key="8">
    <source>
        <dbReference type="Pfam" id="PF08335"/>
    </source>
</evidence>
<organism evidence="9">
    <name type="scientific">hydrothermal vent metagenome</name>
    <dbReference type="NCBI Taxonomy" id="652676"/>
    <lineage>
        <taxon>unclassified sequences</taxon>
        <taxon>metagenomes</taxon>
        <taxon>ecological metagenomes</taxon>
    </lineage>
</organism>